<comment type="caution">
    <text evidence="2">The sequence shown here is derived from an EMBL/GenBank/DDBJ whole genome shotgun (WGS) entry which is preliminary data.</text>
</comment>
<feature type="region of interest" description="Disordered" evidence="1">
    <location>
        <begin position="1"/>
        <end position="46"/>
    </location>
</feature>
<evidence type="ECO:0000313" key="3">
    <source>
        <dbReference type="Proteomes" id="UP001209570"/>
    </source>
</evidence>
<feature type="compositionally biased region" description="Basic and acidic residues" evidence="1">
    <location>
        <begin position="1"/>
        <end position="14"/>
    </location>
</feature>
<accession>A0AAD5Q5B8</accession>
<proteinExistence type="predicted"/>
<dbReference type="Proteomes" id="UP001209570">
    <property type="component" value="Unassembled WGS sequence"/>
</dbReference>
<evidence type="ECO:0000313" key="2">
    <source>
        <dbReference type="EMBL" id="KAJ0394518.1"/>
    </source>
</evidence>
<sequence>MSMPKHAHESREQQLARVQRRLPVSSRDAGKRKPTADKSKAKKAAAAVTKRKAIKLELHALHDTVDDIQRQVDAASRGIQELRALIDAHLAGSRAAPPPQVAPLHTGLSSGPSVAHANHIDSAREHWDELVGYMPDDPLLLEALAPCAEDPRFAC</sequence>
<dbReference type="AlphaFoldDB" id="A0AAD5Q5B8"/>
<organism evidence="2 3">
    <name type="scientific">Pythium insidiosum</name>
    <name type="common">Pythiosis disease agent</name>
    <dbReference type="NCBI Taxonomy" id="114742"/>
    <lineage>
        <taxon>Eukaryota</taxon>
        <taxon>Sar</taxon>
        <taxon>Stramenopiles</taxon>
        <taxon>Oomycota</taxon>
        <taxon>Peronosporomycetes</taxon>
        <taxon>Pythiales</taxon>
        <taxon>Pythiaceae</taxon>
        <taxon>Pythium</taxon>
    </lineage>
</organism>
<evidence type="ECO:0000256" key="1">
    <source>
        <dbReference type="SAM" id="MobiDB-lite"/>
    </source>
</evidence>
<gene>
    <name evidence="2" type="ORF">P43SY_008097</name>
</gene>
<name>A0AAD5Q5B8_PYTIN</name>
<keyword evidence="3" id="KW-1185">Reference proteome</keyword>
<dbReference type="EMBL" id="JAKCXM010000405">
    <property type="protein sequence ID" value="KAJ0394518.1"/>
    <property type="molecule type" value="Genomic_DNA"/>
</dbReference>
<reference evidence="2" key="1">
    <citation type="submission" date="2021-12" db="EMBL/GenBank/DDBJ databases">
        <title>Prjna785345.</title>
        <authorList>
            <person name="Rujirawat T."/>
            <person name="Krajaejun T."/>
        </authorList>
    </citation>
    <scope>NUCLEOTIDE SEQUENCE</scope>
    <source>
        <strain evidence="2">Pi057C3</strain>
    </source>
</reference>
<feature type="compositionally biased region" description="Basic and acidic residues" evidence="1">
    <location>
        <begin position="28"/>
        <end position="39"/>
    </location>
</feature>
<protein>
    <submittedName>
        <fullName evidence="2">Uncharacterized protein</fullName>
    </submittedName>
</protein>